<organism evidence="2 3">
    <name type="scientific">Zobellia galactanivorans (strain DSM 12802 / CCUG 47099 / CIP 106680 / NCIMB 13871 / Dsij)</name>
    <dbReference type="NCBI Taxonomy" id="63186"/>
    <lineage>
        <taxon>Bacteria</taxon>
        <taxon>Pseudomonadati</taxon>
        <taxon>Bacteroidota</taxon>
        <taxon>Flavobacteriia</taxon>
        <taxon>Flavobacteriales</taxon>
        <taxon>Flavobacteriaceae</taxon>
        <taxon>Zobellia</taxon>
    </lineage>
</organism>
<evidence type="ECO:0000313" key="3">
    <source>
        <dbReference type="Proteomes" id="UP000008898"/>
    </source>
</evidence>
<keyword evidence="1" id="KW-0812">Transmembrane</keyword>
<proteinExistence type="predicted"/>
<feature type="transmembrane region" description="Helical" evidence="1">
    <location>
        <begin position="7"/>
        <end position="27"/>
    </location>
</feature>
<evidence type="ECO:0000313" key="2">
    <source>
        <dbReference type="EMBL" id="CAZ97503.1"/>
    </source>
</evidence>
<name>G0L0L8_ZOBGA</name>
<reference evidence="3" key="1">
    <citation type="submission" date="2009-07" db="EMBL/GenBank/DDBJ databases">
        <title>Complete genome sequence of Zobellia galactanivorans Dsij.</title>
        <authorList>
            <consortium name="Genoscope - CEA"/>
        </authorList>
    </citation>
    <scope>NUCLEOTIDE SEQUENCE [LARGE SCALE GENOMIC DNA]</scope>
    <source>
        <strain evidence="3">DSM 12802 / CCUG 47099 / CIP 106680 / NCIMB 13871 / Dsij</strain>
    </source>
</reference>
<accession>G0L0L8</accession>
<gene>
    <name evidence="2" type="ordered locus">zobellia_3365</name>
</gene>
<dbReference type="STRING" id="63186.ZOBELLIA_3365"/>
<reference evidence="2 3" key="2">
    <citation type="journal article" date="2012" name="Environ. Microbiol.">
        <title>Characterization of the first alginolytic operons in a marine bacterium: from their emergence in marine Flavobacteriia to their independent transfers to marine Proteobacteria and human gut Bacteroides.</title>
        <authorList>
            <person name="Thomas F."/>
            <person name="Barbeyron T."/>
            <person name="Tonon T."/>
            <person name="Genicot S."/>
            <person name="Czjzek M."/>
            <person name="Michel G."/>
        </authorList>
    </citation>
    <scope>NUCLEOTIDE SEQUENCE [LARGE SCALE GENOMIC DNA]</scope>
    <source>
        <strain evidence="3">DSM 12802 / CCUG 47099 / CIP 106680 / NCIMB 13871 / Dsij</strain>
    </source>
</reference>
<dbReference type="Proteomes" id="UP000008898">
    <property type="component" value="Chromosome"/>
</dbReference>
<protein>
    <submittedName>
        <fullName evidence="2">Hypothetical membrane protein</fullName>
    </submittedName>
</protein>
<keyword evidence="1" id="KW-0472">Membrane</keyword>
<sequence length="104" mass="11383">MIIENKVLKFVFLAVVFVMGLVQEIVVSNDDAAFVSMELEHHDNPNDTDSDIDEDVIDFDIPLGQSLLPDTFLDGGRSQIVADMDCDVQTLGASQPTPPPEHIA</sequence>
<dbReference type="KEGG" id="zga:ZOBELLIA_3365"/>
<dbReference type="AlphaFoldDB" id="G0L0L8"/>
<dbReference type="OrthoDB" id="1179369at2"/>
<dbReference type="EMBL" id="FP476056">
    <property type="protein sequence ID" value="CAZ97503.1"/>
    <property type="molecule type" value="Genomic_DNA"/>
</dbReference>
<dbReference type="HOGENOM" id="CLU_2249085_0_0_10"/>
<keyword evidence="3" id="KW-1185">Reference proteome</keyword>
<keyword evidence="1" id="KW-1133">Transmembrane helix</keyword>
<evidence type="ECO:0000256" key="1">
    <source>
        <dbReference type="SAM" id="Phobius"/>
    </source>
</evidence>
<dbReference type="RefSeq" id="WP_013994696.1">
    <property type="nucleotide sequence ID" value="NC_015844.1"/>
</dbReference>